<accession>A0AAD1RSJ8</accession>
<dbReference type="Proteomes" id="UP001295444">
    <property type="component" value="Chromosome 03"/>
</dbReference>
<name>A0AAD1RSJ8_PELCU</name>
<protein>
    <submittedName>
        <fullName evidence="2">Uncharacterized protein</fullName>
    </submittedName>
</protein>
<feature type="compositionally biased region" description="Basic residues" evidence="1">
    <location>
        <begin position="147"/>
        <end position="161"/>
    </location>
</feature>
<evidence type="ECO:0000313" key="3">
    <source>
        <dbReference type="Proteomes" id="UP001295444"/>
    </source>
</evidence>
<dbReference type="AlphaFoldDB" id="A0AAD1RSJ8"/>
<evidence type="ECO:0000256" key="1">
    <source>
        <dbReference type="SAM" id="MobiDB-lite"/>
    </source>
</evidence>
<feature type="region of interest" description="Disordered" evidence="1">
    <location>
        <begin position="147"/>
        <end position="225"/>
    </location>
</feature>
<dbReference type="EMBL" id="OW240914">
    <property type="protein sequence ID" value="CAH2277439.1"/>
    <property type="molecule type" value="Genomic_DNA"/>
</dbReference>
<reference evidence="2" key="1">
    <citation type="submission" date="2022-03" db="EMBL/GenBank/DDBJ databases">
        <authorList>
            <person name="Alioto T."/>
            <person name="Alioto T."/>
            <person name="Gomez Garrido J."/>
        </authorList>
    </citation>
    <scope>NUCLEOTIDE SEQUENCE</scope>
</reference>
<feature type="region of interest" description="Disordered" evidence="1">
    <location>
        <begin position="85"/>
        <end position="131"/>
    </location>
</feature>
<proteinExistence type="predicted"/>
<evidence type="ECO:0000313" key="2">
    <source>
        <dbReference type="EMBL" id="CAH2277439.1"/>
    </source>
</evidence>
<organism evidence="2 3">
    <name type="scientific">Pelobates cultripes</name>
    <name type="common">Western spadefoot toad</name>
    <dbReference type="NCBI Taxonomy" id="61616"/>
    <lineage>
        <taxon>Eukaryota</taxon>
        <taxon>Metazoa</taxon>
        <taxon>Chordata</taxon>
        <taxon>Craniata</taxon>
        <taxon>Vertebrata</taxon>
        <taxon>Euteleostomi</taxon>
        <taxon>Amphibia</taxon>
        <taxon>Batrachia</taxon>
        <taxon>Anura</taxon>
        <taxon>Pelobatoidea</taxon>
        <taxon>Pelobatidae</taxon>
        <taxon>Pelobates</taxon>
    </lineage>
</organism>
<feature type="compositionally biased region" description="Acidic residues" evidence="1">
    <location>
        <begin position="167"/>
        <end position="184"/>
    </location>
</feature>
<sequence length="225" mass="23874">MQSPADKQTVTPPPTSTKPSKRDKTAMSTDAAVIGGVGDASQEHVNSEEFQALLDATMSRSVTQAIFNAMGAMSDTLSHSISSAIRASGHNPGSAPPISSDSKPMVPSGRKATCKSHHLSGATSRTSKTDRLRPVEIDDVVLPRKRAPRRAKTVRTWKRAKALSDPSDSDSDSEEVSDGSDDIDPINSDNSSPERSDTAPPALDAERETDDGVVSHDSCGRLYCD</sequence>
<keyword evidence="3" id="KW-1185">Reference proteome</keyword>
<feature type="region of interest" description="Disordered" evidence="1">
    <location>
        <begin position="1"/>
        <end position="42"/>
    </location>
</feature>
<gene>
    <name evidence="2" type="ORF">PECUL_23A057256</name>
</gene>